<evidence type="ECO:0000256" key="3">
    <source>
        <dbReference type="ARBA" id="ARBA00023125"/>
    </source>
</evidence>
<proteinExistence type="inferred from homology"/>
<feature type="domain" description="HTH lysR-type" evidence="5">
    <location>
        <begin position="2"/>
        <end position="59"/>
    </location>
</feature>
<dbReference type="Pfam" id="PF00126">
    <property type="entry name" value="HTH_1"/>
    <property type="match status" value="1"/>
</dbReference>
<gene>
    <name evidence="6" type="ORF">TUM18999_49260</name>
    <name evidence="7" type="ORF">TUM20286_02810</name>
</gene>
<dbReference type="Pfam" id="PF03466">
    <property type="entry name" value="LysR_substrate"/>
    <property type="match status" value="1"/>
</dbReference>
<evidence type="ECO:0000313" key="7">
    <source>
        <dbReference type="EMBL" id="GJN50529.1"/>
    </source>
</evidence>
<dbReference type="InterPro" id="IPR036390">
    <property type="entry name" value="WH_DNA-bd_sf"/>
</dbReference>
<keyword evidence="4" id="KW-0804">Transcription</keyword>
<evidence type="ECO:0000313" key="8">
    <source>
        <dbReference type="Proteomes" id="UP000509383"/>
    </source>
</evidence>
<dbReference type="PANTHER" id="PTHR30346:SF17">
    <property type="entry name" value="LYSR FAMILY TRANSCRIPTIONAL REGULATOR"/>
    <property type="match status" value="1"/>
</dbReference>
<dbReference type="GO" id="GO:0003700">
    <property type="term" value="F:DNA-binding transcription factor activity"/>
    <property type="evidence" value="ECO:0007669"/>
    <property type="project" value="InterPro"/>
</dbReference>
<evidence type="ECO:0000256" key="4">
    <source>
        <dbReference type="ARBA" id="ARBA00023163"/>
    </source>
</evidence>
<dbReference type="InterPro" id="IPR000847">
    <property type="entry name" value="LysR_HTH_N"/>
</dbReference>
<evidence type="ECO:0000256" key="1">
    <source>
        <dbReference type="ARBA" id="ARBA00009437"/>
    </source>
</evidence>
<reference evidence="6 8" key="1">
    <citation type="submission" date="2020-05" db="EMBL/GenBank/DDBJ databases">
        <title>Characterization of novel class B3 metallo-beta-lactamase from novel Pseudomonas species.</title>
        <authorList>
            <person name="Yamada K."/>
            <person name="Aoki K."/>
            <person name="Ishii Y."/>
        </authorList>
    </citation>
    <scope>NUCLEOTIDE SEQUENCE [LARGE SCALE GENOMIC DNA]</scope>
    <source>
        <strain evidence="6 8">TUM18999</strain>
        <strain evidence="7 9">TUM20286</strain>
    </source>
</reference>
<dbReference type="FunFam" id="1.10.10.10:FF:000001">
    <property type="entry name" value="LysR family transcriptional regulator"/>
    <property type="match status" value="1"/>
</dbReference>
<comment type="similarity">
    <text evidence="1">Belongs to the LysR transcriptional regulatory family.</text>
</comment>
<dbReference type="InterPro" id="IPR005119">
    <property type="entry name" value="LysR_subst-bd"/>
</dbReference>
<keyword evidence="2" id="KW-0805">Transcription regulation</keyword>
<keyword evidence="3" id="KW-0238">DNA-binding</keyword>
<dbReference type="AlphaFoldDB" id="A0A6J4EBC3"/>
<protein>
    <submittedName>
        <fullName evidence="6">Transcriptional regulator</fullName>
    </submittedName>
</protein>
<dbReference type="CDD" id="cd08414">
    <property type="entry name" value="PBP2_LTTR_aromatics_like"/>
    <property type="match status" value="1"/>
</dbReference>
<dbReference type="Proteomes" id="UP001054892">
    <property type="component" value="Unassembled WGS sequence"/>
</dbReference>
<dbReference type="GO" id="GO:0003677">
    <property type="term" value="F:DNA binding"/>
    <property type="evidence" value="ECO:0007669"/>
    <property type="project" value="UniProtKB-KW"/>
</dbReference>
<dbReference type="PRINTS" id="PR00039">
    <property type="entry name" value="HTHLYSR"/>
</dbReference>
<dbReference type="Gene3D" id="1.10.10.10">
    <property type="entry name" value="Winged helix-like DNA-binding domain superfamily/Winged helix DNA-binding domain"/>
    <property type="match status" value="1"/>
</dbReference>
<dbReference type="SUPFAM" id="SSF46785">
    <property type="entry name" value="Winged helix' DNA-binding domain"/>
    <property type="match status" value="1"/>
</dbReference>
<keyword evidence="9" id="KW-1185">Reference proteome</keyword>
<dbReference type="SUPFAM" id="SSF53850">
    <property type="entry name" value="Periplasmic binding protein-like II"/>
    <property type="match status" value="1"/>
</dbReference>
<name>A0A6J4EBC3_9PSED</name>
<accession>A0A6J4EBC3</accession>
<sequence>MISLRQLRTFIAIVESGSFSRAAERLFIAQSALSRQMRELETHLATPLLERGPRQVELTPAGRAFHPLAQRLLQDLEAAGNLAREVGQGQHGTLRLSHSSSVPLAAPLQAPLRSYLDLHPGVNLEIVQQSSEQQLADLQEGRLDVCLLRLPVLRQYPGLALQPLYREALLLAVAADHPLAAEERPVALARLADEPFVSVPHMQRGGLSYRAAELCLRQGFFPRAARAVSRKTSQLQLIEAGIGVALVPASMRAIAPVGVRFLALAEADCDSEVALAWRHGDTPLSLGLVEHFRLQLGEADPSPRG</sequence>
<dbReference type="PROSITE" id="PS50931">
    <property type="entry name" value="HTH_LYSR"/>
    <property type="match status" value="1"/>
</dbReference>
<dbReference type="Gene3D" id="3.40.190.10">
    <property type="entry name" value="Periplasmic binding protein-like II"/>
    <property type="match status" value="2"/>
</dbReference>
<evidence type="ECO:0000313" key="6">
    <source>
        <dbReference type="EMBL" id="BCG26735.1"/>
    </source>
</evidence>
<dbReference type="EMBL" id="AP023189">
    <property type="protein sequence ID" value="BCG26735.1"/>
    <property type="molecule type" value="Genomic_DNA"/>
</dbReference>
<dbReference type="GO" id="GO:0032993">
    <property type="term" value="C:protein-DNA complex"/>
    <property type="evidence" value="ECO:0007669"/>
    <property type="project" value="TreeGrafter"/>
</dbReference>
<dbReference type="PANTHER" id="PTHR30346">
    <property type="entry name" value="TRANSCRIPTIONAL DUAL REGULATOR HCAR-RELATED"/>
    <property type="match status" value="1"/>
</dbReference>
<organism evidence="6 8">
    <name type="scientific">Pseudomonas tohonis</name>
    <dbReference type="NCBI Taxonomy" id="2725477"/>
    <lineage>
        <taxon>Bacteria</taxon>
        <taxon>Pseudomonadati</taxon>
        <taxon>Pseudomonadota</taxon>
        <taxon>Gammaproteobacteria</taxon>
        <taxon>Pseudomonadales</taxon>
        <taxon>Pseudomonadaceae</taxon>
        <taxon>Pseudomonas</taxon>
    </lineage>
</organism>
<dbReference type="KEGG" id="ptw:TUM18999_49260"/>
<dbReference type="Proteomes" id="UP000509383">
    <property type="component" value="Chromosome"/>
</dbReference>
<evidence type="ECO:0000256" key="2">
    <source>
        <dbReference type="ARBA" id="ARBA00023015"/>
    </source>
</evidence>
<dbReference type="InterPro" id="IPR036388">
    <property type="entry name" value="WH-like_DNA-bd_sf"/>
</dbReference>
<evidence type="ECO:0000313" key="9">
    <source>
        <dbReference type="Proteomes" id="UP001054892"/>
    </source>
</evidence>
<dbReference type="RefSeq" id="WP_173172921.1">
    <property type="nucleotide sequence ID" value="NZ_AP023189.1"/>
</dbReference>
<dbReference type="EMBL" id="BQKM01000001">
    <property type="protein sequence ID" value="GJN50529.1"/>
    <property type="molecule type" value="Genomic_DNA"/>
</dbReference>
<evidence type="ECO:0000259" key="5">
    <source>
        <dbReference type="PROSITE" id="PS50931"/>
    </source>
</evidence>